<dbReference type="InterPro" id="IPR045379">
    <property type="entry name" value="Crinkler_N"/>
</dbReference>
<name>A0AAD9GNU0_9STRA</name>
<organism evidence="6 7">
    <name type="scientific">Phytophthora citrophthora</name>
    <dbReference type="NCBI Taxonomy" id="4793"/>
    <lineage>
        <taxon>Eukaryota</taxon>
        <taxon>Sar</taxon>
        <taxon>Stramenopiles</taxon>
        <taxon>Oomycota</taxon>
        <taxon>Peronosporomycetes</taxon>
        <taxon>Peronosporales</taxon>
        <taxon>Peronosporaceae</taxon>
        <taxon>Phytophthora</taxon>
    </lineage>
</organism>
<evidence type="ECO:0000256" key="3">
    <source>
        <dbReference type="ARBA" id="ARBA00022525"/>
    </source>
</evidence>
<feature type="compositionally biased region" description="Basic and acidic residues" evidence="4">
    <location>
        <begin position="618"/>
        <end position="630"/>
    </location>
</feature>
<protein>
    <recommendedName>
        <fullName evidence="5">Crinkler effector protein N-terminal domain-containing protein</fullName>
    </recommendedName>
</protein>
<dbReference type="InterPro" id="IPR052980">
    <property type="entry name" value="Crinkler_effector"/>
</dbReference>
<sequence>MVKLFCAIVGVEESAFEVDIGDSASVSALKKAIRADNEDIKVPARDLQLFLAKTEDGVWLELDEVGVASVALDIDGHAQHSNTKLMKMESMQPLKKYVGELREQDQFQVHVLVVVPAEMPPRKKQRVGNDETEQILPEVLDMMKLGQSLNRDTDLAPESLLRTPTTFVGVALERGLYVRQEYWDVYRILNEKLAQQGSKRVLVIGSPGIGKSLFGVFLLLLFMSEHKNVAYRPLRGVNEVYYFTWNAVNNKNCYKVSLKPVSGHRYEGLFDGNDDGNAWYRDFEHSYLFASPRTDNYNEFVKEGCATIYMNPWTTKECKKYVDKVGSIWPSIRPGLDTHNAWFMRYNLVGGKPRLLFSNLLDLKRLVQNVEIAIPANFEELKTVFQSIETGSGYDKIKHLLFALFRDEEKPGGYAIDFASGTIKCKISARFNSASMDEINRYCMTSNPLAQAWRGHICERFLLENAGTSKVLVRALEREGTEEGSIESLGPFKASSEMFQGASEIVAKECVYRPVSKTFPSIDGVLVVPRKKFVIYLQTTVSLRYSIQHDALKKAINTLVTKQGFGDYMHIFLFLVEADTYDQFKLQKFRNKDNEERKKDNDFDVVVTQYVGKIEKMKINGDEAQGKDSGQDGEAQEEDNDETGSAAPSPSSQNRRKCTGTSSKVREEESGDSSSEADTKQRPRPRTKNAKPPAKATRSRAPASTKQRRGTKNPKPTKRGPSISRSKKDKTSN</sequence>
<comment type="subcellular location">
    <subcellularLocation>
        <location evidence="1">Host cell</location>
    </subcellularLocation>
    <subcellularLocation>
        <location evidence="2">Secreted</location>
    </subcellularLocation>
</comment>
<evidence type="ECO:0000256" key="1">
    <source>
        <dbReference type="ARBA" id="ARBA00004340"/>
    </source>
</evidence>
<dbReference type="Pfam" id="PF20147">
    <property type="entry name" value="Crinkler"/>
    <property type="match status" value="1"/>
</dbReference>
<dbReference type="EMBL" id="JASMQC010000012">
    <property type="protein sequence ID" value="KAK1941296.1"/>
    <property type="molecule type" value="Genomic_DNA"/>
</dbReference>
<reference evidence="6" key="1">
    <citation type="submission" date="2023-08" db="EMBL/GenBank/DDBJ databases">
        <title>Reference Genome Resource for the Citrus Pathogen Phytophthora citrophthora.</title>
        <authorList>
            <person name="Moller H."/>
            <person name="Coetzee B."/>
            <person name="Rose L.J."/>
            <person name="Van Niekerk J.M."/>
        </authorList>
    </citation>
    <scope>NUCLEOTIDE SEQUENCE</scope>
    <source>
        <strain evidence="6">STE-U-9442</strain>
    </source>
</reference>
<dbReference type="PANTHER" id="PTHR33129">
    <property type="entry name" value="PROTEIN KINASE DOMAIN-CONTAINING PROTEIN-RELATED"/>
    <property type="match status" value="1"/>
</dbReference>
<evidence type="ECO:0000256" key="2">
    <source>
        <dbReference type="ARBA" id="ARBA00004613"/>
    </source>
</evidence>
<dbReference type="AlphaFoldDB" id="A0AAD9GNU0"/>
<feature type="region of interest" description="Disordered" evidence="4">
    <location>
        <begin position="618"/>
        <end position="733"/>
    </location>
</feature>
<comment type="caution">
    <text evidence="6">The sequence shown here is derived from an EMBL/GenBank/DDBJ whole genome shotgun (WGS) entry which is preliminary data.</text>
</comment>
<evidence type="ECO:0000256" key="4">
    <source>
        <dbReference type="SAM" id="MobiDB-lite"/>
    </source>
</evidence>
<evidence type="ECO:0000313" key="6">
    <source>
        <dbReference type="EMBL" id="KAK1941296.1"/>
    </source>
</evidence>
<feature type="domain" description="Crinkler effector protein N-terminal" evidence="5">
    <location>
        <begin position="2"/>
        <end position="114"/>
    </location>
</feature>
<keyword evidence="7" id="KW-1185">Reference proteome</keyword>
<keyword evidence="3" id="KW-0964">Secreted</keyword>
<dbReference type="Proteomes" id="UP001259832">
    <property type="component" value="Unassembled WGS sequence"/>
</dbReference>
<evidence type="ECO:0000313" key="7">
    <source>
        <dbReference type="Proteomes" id="UP001259832"/>
    </source>
</evidence>
<feature type="compositionally biased region" description="Basic residues" evidence="4">
    <location>
        <begin position="706"/>
        <end position="718"/>
    </location>
</feature>
<dbReference type="GO" id="GO:0005576">
    <property type="term" value="C:extracellular region"/>
    <property type="evidence" value="ECO:0007669"/>
    <property type="project" value="UniProtKB-SubCell"/>
</dbReference>
<dbReference type="PANTHER" id="PTHR33129:SF3">
    <property type="entry name" value="HOT SPOT (RHS) PROTEIN, PUTATIVE-RELATED"/>
    <property type="match status" value="1"/>
</dbReference>
<evidence type="ECO:0000259" key="5">
    <source>
        <dbReference type="Pfam" id="PF20147"/>
    </source>
</evidence>
<dbReference type="GO" id="GO:0043657">
    <property type="term" value="C:host cell"/>
    <property type="evidence" value="ECO:0007669"/>
    <property type="project" value="UniProtKB-SubCell"/>
</dbReference>
<gene>
    <name evidence="6" type="ORF">P3T76_007162</name>
</gene>
<feature type="compositionally biased region" description="Polar residues" evidence="4">
    <location>
        <begin position="646"/>
        <end position="663"/>
    </location>
</feature>
<proteinExistence type="predicted"/>
<accession>A0AAD9GNU0</accession>